<dbReference type="PANTHER" id="PTHR10763:SF23">
    <property type="entry name" value="ORIGIN RECOGNITION COMPLEX SUBUNIT 1"/>
    <property type="match status" value="1"/>
</dbReference>
<dbReference type="GO" id="GO:0005664">
    <property type="term" value="C:nuclear origin of replication recognition complex"/>
    <property type="evidence" value="ECO:0007669"/>
    <property type="project" value="TreeGrafter"/>
</dbReference>
<dbReference type="GO" id="GO:0033314">
    <property type="term" value="P:mitotic DNA replication checkpoint signaling"/>
    <property type="evidence" value="ECO:0007669"/>
    <property type="project" value="TreeGrafter"/>
</dbReference>
<feature type="non-terminal residue" evidence="6">
    <location>
        <position position="133"/>
    </location>
</feature>
<evidence type="ECO:0000256" key="5">
    <source>
        <dbReference type="SAM" id="MobiDB-lite"/>
    </source>
</evidence>
<keyword evidence="4" id="KW-0547">Nucleotide-binding</keyword>
<evidence type="ECO:0000256" key="2">
    <source>
        <dbReference type="ARBA" id="ARBA00023125"/>
    </source>
</evidence>
<dbReference type="GO" id="GO:0006270">
    <property type="term" value="P:DNA replication initiation"/>
    <property type="evidence" value="ECO:0007669"/>
    <property type="project" value="TreeGrafter"/>
</dbReference>
<evidence type="ECO:0000256" key="1">
    <source>
        <dbReference type="ARBA" id="ARBA00004123"/>
    </source>
</evidence>
<dbReference type="EMBL" id="GECU01020904">
    <property type="protein sequence ID" value="JAS86802.1"/>
    <property type="molecule type" value="Transcribed_RNA"/>
</dbReference>
<dbReference type="PANTHER" id="PTHR10763">
    <property type="entry name" value="CELL DIVISION CONTROL PROTEIN 6-RELATED"/>
    <property type="match status" value="1"/>
</dbReference>
<keyword evidence="4" id="KW-0067">ATP-binding</keyword>
<protein>
    <recommendedName>
        <fullName evidence="4">Origin recognition complex subunit 1</fullName>
    </recommendedName>
</protein>
<dbReference type="GO" id="GO:0005524">
    <property type="term" value="F:ATP binding"/>
    <property type="evidence" value="ECO:0007669"/>
    <property type="project" value="UniProtKB-KW"/>
</dbReference>
<sequence length="133" mass="14876">GIFPAIGDSLPCCSRYNLQSLRAHFHSCGQHHIVVIDEVDFLRTRNELVLYNLFELPFIEHARVLLIVISNTLGSLSSKIESRIGKERIEFKPYSSADLQAILQDPSVMSSRPGEDGSPARTSQGLLRSKVRL</sequence>
<dbReference type="SUPFAM" id="SSF52540">
    <property type="entry name" value="P-loop containing nucleoside triphosphate hydrolases"/>
    <property type="match status" value="1"/>
</dbReference>
<dbReference type="Gene3D" id="3.40.50.300">
    <property type="entry name" value="P-loop containing nucleotide triphosphate hydrolases"/>
    <property type="match status" value="1"/>
</dbReference>
<comment type="function">
    <text evidence="4">Component of the origin recognition complex (ORC) that binds origins of replication. DNA-binding is ATP-dependent, however specific DNA sequences that define origins of replication have not been identified so far. ORC is required to assemble the pre-replication complex necessary to initiate DNA replication.</text>
</comment>
<evidence type="ECO:0000313" key="6">
    <source>
        <dbReference type="EMBL" id="JAS86802.1"/>
    </source>
</evidence>
<feature type="region of interest" description="Disordered" evidence="5">
    <location>
        <begin position="107"/>
        <end position="133"/>
    </location>
</feature>
<organism evidence="6">
    <name type="scientific">Homalodisca liturata</name>
    <dbReference type="NCBI Taxonomy" id="320908"/>
    <lineage>
        <taxon>Eukaryota</taxon>
        <taxon>Metazoa</taxon>
        <taxon>Ecdysozoa</taxon>
        <taxon>Arthropoda</taxon>
        <taxon>Hexapoda</taxon>
        <taxon>Insecta</taxon>
        <taxon>Pterygota</taxon>
        <taxon>Neoptera</taxon>
        <taxon>Paraneoptera</taxon>
        <taxon>Hemiptera</taxon>
        <taxon>Auchenorrhyncha</taxon>
        <taxon>Membracoidea</taxon>
        <taxon>Cicadellidae</taxon>
        <taxon>Cicadellinae</taxon>
        <taxon>Proconiini</taxon>
        <taxon>Homalodisca</taxon>
    </lineage>
</organism>
<reference evidence="6" key="1">
    <citation type="submission" date="2015-11" db="EMBL/GenBank/DDBJ databases">
        <title>De novo transcriptome assembly of four potential Pierce s Disease insect vectors from Arizona vineyards.</title>
        <authorList>
            <person name="Tassone E.E."/>
        </authorList>
    </citation>
    <scope>NUCLEOTIDE SEQUENCE</scope>
</reference>
<keyword evidence="2 4" id="KW-0238">DNA-binding</keyword>
<evidence type="ECO:0000256" key="4">
    <source>
        <dbReference type="RuleBase" id="RU365058"/>
    </source>
</evidence>
<comment type="subcellular location">
    <subcellularLocation>
        <location evidence="1 4">Nucleus</location>
    </subcellularLocation>
</comment>
<evidence type="ECO:0000256" key="3">
    <source>
        <dbReference type="ARBA" id="ARBA00023242"/>
    </source>
</evidence>
<proteinExistence type="inferred from homology"/>
<keyword evidence="3 4" id="KW-0539">Nucleus</keyword>
<dbReference type="InterPro" id="IPR027417">
    <property type="entry name" value="P-loop_NTPase"/>
</dbReference>
<dbReference type="GO" id="GO:0003688">
    <property type="term" value="F:DNA replication origin binding"/>
    <property type="evidence" value="ECO:0007669"/>
    <property type="project" value="TreeGrafter"/>
</dbReference>
<accession>A0A1B6IIQ5</accession>
<dbReference type="AlphaFoldDB" id="A0A1B6IIQ5"/>
<name>A0A1B6IIQ5_9HEMI</name>
<dbReference type="InterPro" id="IPR050311">
    <property type="entry name" value="ORC1/CDC6"/>
</dbReference>
<gene>
    <name evidence="6" type="ORF">g.58429</name>
</gene>
<feature type="non-terminal residue" evidence="6">
    <location>
        <position position="1"/>
    </location>
</feature>
<comment type="subunit">
    <text evidence="4">ORC is composed of six subunits.</text>
</comment>
<keyword evidence="4" id="KW-0235">DNA replication</keyword>
<comment type="similarity">
    <text evidence="4">Belongs to the ORC1 family.</text>
</comment>